<evidence type="ECO:0000313" key="2">
    <source>
        <dbReference type="EMBL" id="TNV76944.1"/>
    </source>
</evidence>
<accession>A0A8J8NMB7</accession>
<proteinExistence type="predicted"/>
<keyword evidence="3" id="KW-1185">Reference proteome</keyword>
<evidence type="ECO:0000313" key="3">
    <source>
        <dbReference type="Proteomes" id="UP000785679"/>
    </source>
</evidence>
<dbReference type="InterPro" id="IPR006571">
    <property type="entry name" value="TLDc_dom"/>
</dbReference>
<reference evidence="2" key="1">
    <citation type="submission" date="2019-06" db="EMBL/GenBank/DDBJ databases">
        <authorList>
            <person name="Zheng W."/>
        </authorList>
    </citation>
    <scope>NUCLEOTIDE SEQUENCE</scope>
    <source>
        <strain evidence="2">QDHG01</strain>
    </source>
</reference>
<sequence length="215" mass="24840">MEQSQFSSEAGQKLITQFKLNRIKSKYIIAIILSYSDLIEFLAPFTHGCNRAFRSYLSQDNYRMFMNIANFRWSIIEIRKSTLITEEKQVKLLLEGLQCKKFKLELLMRGSRDGFRADAFHALCDGKGPTLSVVKSESGSIFGGYTTVSWGIASDPIENAKKDPLAFIFTFDHQYIHRPQPGRVRIISYQHFLVGCRSQQQEPLLVRKRNQRPLH</sequence>
<gene>
    <name evidence="2" type="ORF">FGO68_gene8003</name>
</gene>
<dbReference type="AlphaFoldDB" id="A0A8J8NMB7"/>
<dbReference type="PROSITE" id="PS51886">
    <property type="entry name" value="TLDC"/>
    <property type="match status" value="1"/>
</dbReference>
<name>A0A8J8NMB7_HALGN</name>
<dbReference type="EMBL" id="RRYP01012687">
    <property type="protein sequence ID" value="TNV76944.1"/>
    <property type="molecule type" value="Genomic_DNA"/>
</dbReference>
<protein>
    <recommendedName>
        <fullName evidence="1">TLDc domain-containing protein</fullName>
    </recommendedName>
</protein>
<organism evidence="2 3">
    <name type="scientific">Halteria grandinella</name>
    <dbReference type="NCBI Taxonomy" id="5974"/>
    <lineage>
        <taxon>Eukaryota</taxon>
        <taxon>Sar</taxon>
        <taxon>Alveolata</taxon>
        <taxon>Ciliophora</taxon>
        <taxon>Intramacronucleata</taxon>
        <taxon>Spirotrichea</taxon>
        <taxon>Stichotrichia</taxon>
        <taxon>Sporadotrichida</taxon>
        <taxon>Halteriidae</taxon>
        <taxon>Halteria</taxon>
    </lineage>
</organism>
<comment type="caution">
    <text evidence="2">The sequence shown here is derived from an EMBL/GenBank/DDBJ whole genome shotgun (WGS) entry which is preliminary data.</text>
</comment>
<dbReference type="OrthoDB" id="299389at2759"/>
<dbReference type="Proteomes" id="UP000785679">
    <property type="component" value="Unassembled WGS sequence"/>
</dbReference>
<feature type="domain" description="TLDc" evidence="1">
    <location>
        <begin position="82"/>
        <end position="215"/>
    </location>
</feature>
<evidence type="ECO:0000259" key="1">
    <source>
        <dbReference type="PROSITE" id="PS51886"/>
    </source>
</evidence>
<dbReference type="Pfam" id="PF07534">
    <property type="entry name" value="TLD"/>
    <property type="match status" value="1"/>
</dbReference>